<dbReference type="EMBL" id="JAVRFB010000211">
    <property type="protein sequence ID" value="MDT0406961.1"/>
    <property type="molecule type" value="Genomic_DNA"/>
</dbReference>
<name>A0ABU2QR74_9ACTN</name>
<dbReference type="Proteomes" id="UP001180503">
    <property type="component" value="Unassembled WGS sequence"/>
</dbReference>
<gene>
    <name evidence="1" type="ORF">RM528_34545</name>
</gene>
<reference evidence="2" key="1">
    <citation type="submission" date="2023-07" db="EMBL/GenBank/DDBJ databases">
        <title>30 novel species of actinomycetes from the DSMZ collection.</title>
        <authorList>
            <person name="Nouioui I."/>
        </authorList>
    </citation>
    <scope>NUCLEOTIDE SEQUENCE [LARGE SCALE GENOMIC DNA]</scope>
    <source>
        <strain evidence="2">DSM 41635</strain>
    </source>
</reference>
<feature type="non-terminal residue" evidence="1">
    <location>
        <position position="1"/>
    </location>
</feature>
<evidence type="ECO:0000313" key="1">
    <source>
        <dbReference type="EMBL" id="MDT0406961.1"/>
    </source>
</evidence>
<protein>
    <submittedName>
        <fullName evidence="1">XRE family transcriptional regulator</fullName>
    </submittedName>
</protein>
<organism evidence="1 2">
    <name type="scientific">Streptomyces edwardsiae</name>
    <dbReference type="NCBI Taxonomy" id="3075527"/>
    <lineage>
        <taxon>Bacteria</taxon>
        <taxon>Bacillati</taxon>
        <taxon>Actinomycetota</taxon>
        <taxon>Actinomycetes</taxon>
        <taxon>Kitasatosporales</taxon>
        <taxon>Streptomycetaceae</taxon>
        <taxon>Streptomyces</taxon>
    </lineage>
</organism>
<proteinExistence type="predicted"/>
<evidence type="ECO:0000313" key="2">
    <source>
        <dbReference type="Proteomes" id="UP001180503"/>
    </source>
</evidence>
<sequence>AEVIATDPRDVSLYVSKFEKFSESAVSGDAMRALIEGIRDEFLREQETA</sequence>
<comment type="caution">
    <text evidence="1">The sequence shown here is derived from an EMBL/GenBank/DDBJ whole genome shotgun (WGS) entry which is preliminary data.</text>
</comment>
<accession>A0ABU2QR74</accession>